<keyword evidence="1" id="KW-0732">Signal</keyword>
<dbReference type="InterPro" id="IPR053161">
    <property type="entry name" value="Ulvan_degrading_GH"/>
</dbReference>
<dbReference type="Pfam" id="PF17132">
    <property type="entry name" value="Glyco_hydro_106"/>
    <property type="match status" value="1"/>
</dbReference>
<dbReference type="SUPFAM" id="SSF49785">
    <property type="entry name" value="Galactose-binding domain-like"/>
    <property type="match status" value="1"/>
</dbReference>
<reference evidence="2 3" key="1">
    <citation type="submission" date="2022-12" db="EMBL/GenBank/DDBJ databases">
        <title>Genomic features and morphological characterization of a novel Knufia sp. strain isolated from spacecraft assembly facility.</title>
        <authorList>
            <person name="Teixeira M."/>
            <person name="Chander A.M."/>
            <person name="Stajich J.E."/>
            <person name="Venkateswaran K."/>
        </authorList>
    </citation>
    <scope>NUCLEOTIDE SEQUENCE [LARGE SCALE GENOMIC DNA]</scope>
    <source>
        <strain evidence="2 3">FJI-L2-BK-P2</strain>
    </source>
</reference>
<evidence type="ECO:0000313" key="3">
    <source>
        <dbReference type="Proteomes" id="UP001316803"/>
    </source>
</evidence>
<sequence length="1032" mass="114109">MNYLLVSLLLFPSWIHCLPTASSKATSGLELRRYRTDSFKSPRAGVRWRHWIQDACIEDGVLASDVAEMAKVGSEGLELLSYQSYGQRGPTLEDPTYYSYGAEQWNDVLIQYADEARKHGMFLDWAMGPNQAAGTPYPPDQVDAPGFNTELVMGRVFLTAGTKWNGTLPEPELVRLTGYDGQVNFTAPVTHKQLEGLVAVQILPTDNQTSSTLGIDWSTLQNLHDEGTDGRDYTAPQGEDTLIIAFYSRRNGYPEAVPGFEGALPNKPGSWGSYVHDHFSIEGAEKAIQSNQQHILSAAQNALNKEGTGVAMWTDSNEFRAQLYWTQGLAERFQQDHNYSIYLALPVLFGGKRPFGGANTPSQVYDYNNTIDSERFRNDFKQTLTNAYLDYGKHLTNYARTIGLKYSDQPGYNFPLDVGAASTVADIPECESLGQPSIDAIRQFSGGVNLAGRNIFSSEMGAGRFLAYESQMIQLIQDARLAFAGGVNQIILHGYPSSTNYVNTTWPGLTPFVYEFSEMHGPRQPAWQHYDQYMEMFGREMWVLRKGTPKIDVAILRYGWDLDFDAVDETKKHVVFKTDDLTRSGYSYEYVSSYALGLEGVEVDDGVLMPAGPAYKALVLNRARNLTVSAAHRVFELAHAGLPVVVLGDVPDDIPGYDRDGSSKMAVQSAMQDLLQLTNVAQVDEEAHVSTALEKLGASASAKIYSGIEDYPPVVRRRHDKDVELYYIFNQGGSSKFSIGFETPTQEDANVFVLDQVTGETRSAAQWHLDVSHRINMTFTLATNQSMMFAVTQSTTYQNATALPRTVVSAEDTIQALALRDGSGIELRSFSPGVQGYALTDGAAKSATFSLCGKSLVNLTSWNLTLQSWTATSNLSDVATVKTNSSFQLNDGLVPWDVLPGQYNTSGVGLYTTTFSWSGCDTTLMGAELRQPSIFHTQRVWLNGQMLPLIDPVNPRIDITEWLRKDTENELMIEVASPLLNALNAFPDDEIESVGYNRARKLAEGSVKRGHQKYGLTGPVEIVPFAKVLVQL</sequence>
<feature type="signal peptide" evidence="1">
    <location>
        <begin position="1"/>
        <end position="17"/>
    </location>
</feature>
<proteinExistence type="predicted"/>
<dbReference type="PANTHER" id="PTHR36848">
    <property type="entry name" value="DNA-BINDING PROTEIN (PUTATIVE SECRETED PROTEIN)-RELATED"/>
    <property type="match status" value="1"/>
</dbReference>
<accession>A0AAN8FDA9</accession>
<evidence type="ECO:0000313" key="2">
    <source>
        <dbReference type="EMBL" id="KAK5956231.1"/>
    </source>
</evidence>
<dbReference type="PANTHER" id="PTHR36848:SF2">
    <property type="entry name" value="SECRETED PROTEIN"/>
    <property type="match status" value="1"/>
</dbReference>
<feature type="chain" id="PRO_5042859389" description="Secreted protein" evidence="1">
    <location>
        <begin position="18"/>
        <end position="1032"/>
    </location>
</feature>
<protein>
    <recommendedName>
        <fullName evidence="4">Secreted protein</fullName>
    </recommendedName>
</protein>
<comment type="caution">
    <text evidence="2">The sequence shown here is derived from an EMBL/GenBank/DDBJ whole genome shotgun (WGS) entry which is preliminary data.</text>
</comment>
<evidence type="ECO:0008006" key="4">
    <source>
        <dbReference type="Google" id="ProtNLM"/>
    </source>
</evidence>
<dbReference type="Gene3D" id="2.60.120.260">
    <property type="entry name" value="Galactose-binding domain-like"/>
    <property type="match status" value="1"/>
</dbReference>
<dbReference type="EMBL" id="JAKLMC020000005">
    <property type="protein sequence ID" value="KAK5956231.1"/>
    <property type="molecule type" value="Genomic_DNA"/>
</dbReference>
<keyword evidence="3" id="KW-1185">Reference proteome</keyword>
<dbReference type="Proteomes" id="UP001316803">
    <property type="component" value="Unassembled WGS sequence"/>
</dbReference>
<dbReference type="InterPro" id="IPR008979">
    <property type="entry name" value="Galactose-bd-like_sf"/>
</dbReference>
<evidence type="ECO:0000256" key="1">
    <source>
        <dbReference type="SAM" id="SignalP"/>
    </source>
</evidence>
<gene>
    <name evidence="2" type="ORF">OHC33_002806</name>
</gene>
<name>A0AAN8FDA9_9EURO</name>
<dbReference type="AlphaFoldDB" id="A0AAN8FDA9"/>
<organism evidence="2 3">
    <name type="scientific">Knufia fluminis</name>
    <dbReference type="NCBI Taxonomy" id="191047"/>
    <lineage>
        <taxon>Eukaryota</taxon>
        <taxon>Fungi</taxon>
        <taxon>Dikarya</taxon>
        <taxon>Ascomycota</taxon>
        <taxon>Pezizomycotina</taxon>
        <taxon>Eurotiomycetes</taxon>
        <taxon>Chaetothyriomycetidae</taxon>
        <taxon>Chaetothyriales</taxon>
        <taxon>Trichomeriaceae</taxon>
        <taxon>Knufia</taxon>
    </lineage>
</organism>